<dbReference type="AlphaFoldDB" id="K4BHG3"/>
<feature type="compositionally biased region" description="Low complexity" evidence="1">
    <location>
        <begin position="151"/>
        <end position="162"/>
    </location>
</feature>
<feature type="region of interest" description="Disordered" evidence="1">
    <location>
        <begin position="128"/>
        <end position="172"/>
    </location>
</feature>
<reference evidence="2" key="1">
    <citation type="journal article" date="2012" name="Nature">
        <title>The tomato genome sequence provides insights into fleshy fruit evolution.</title>
        <authorList>
            <consortium name="Tomato Genome Consortium"/>
        </authorList>
    </citation>
    <scope>NUCLEOTIDE SEQUENCE [LARGE SCALE GENOMIC DNA]</scope>
    <source>
        <strain evidence="2">cv. Heinz 1706</strain>
    </source>
</reference>
<dbReference type="InParanoid" id="K4BHG3"/>
<organism evidence="2">
    <name type="scientific">Solanum lycopersicum</name>
    <name type="common">Tomato</name>
    <name type="synonym">Lycopersicon esculentum</name>
    <dbReference type="NCBI Taxonomy" id="4081"/>
    <lineage>
        <taxon>Eukaryota</taxon>
        <taxon>Viridiplantae</taxon>
        <taxon>Streptophyta</taxon>
        <taxon>Embryophyta</taxon>
        <taxon>Tracheophyta</taxon>
        <taxon>Spermatophyta</taxon>
        <taxon>Magnoliopsida</taxon>
        <taxon>eudicotyledons</taxon>
        <taxon>Gunneridae</taxon>
        <taxon>Pentapetalae</taxon>
        <taxon>asterids</taxon>
        <taxon>lamiids</taxon>
        <taxon>Solanales</taxon>
        <taxon>Solanaceae</taxon>
        <taxon>Solanoideae</taxon>
        <taxon>Solaneae</taxon>
        <taxon>Solanum</taxon>
        <taxon>Solanum subgen. Lycopersicon</taxon>
    </lineage>
</organism>
<reference evidence="2" key="2">
    <citation type="submission" date="2015-06" db="UniProtKB">
        <authorList>
            <consortium name="EnsemblPlants"/>
        </authorList>
    </citation>
    <scope>IDENTIFICATION</scope>
    <source>
        <strain evidence="2">cv. Heinz 1706</strain>
    </source>
</reference>
<dbReference type="PaxDb" id="4081-Solyc03g065330.1.1"/>
<protein>
    <submittedName>
        <fullName evidence="2">Uncharacterized protein</fullName>
    </submittedName>
</protein>
<evidence type="ECO:0000313" key="3">
    <source>
        <dbReference type="Proteomes" id="UP000004994"/>
    </source>
</evidence>
<dbReference type="HOGENOM" id="CLU_1513092_0_0_1"/>
<sequence length="178" mass="20289">MTNNKLHQEETSNASKAKGFLVYSRPESVQVRKTNMFRPTMPYYQKILVAPISHQPRTFNSTMNESPLFPPQIAENPLLYATPMSIHPNNLNLVWRWHCRAMQPSSHGHHWSQNLDFTVEPKFLGLTNNRGNETNNGKLYQPDVDSECIESPSSIKNPNISPDHSRSLKSPLSVLIIP</sequence>
<evidence type="ECO:0000313" key="2">
    <source>
        <dbReference type="EnsemblPlants" id="Solyc03g065330.1.1"/>
    </source>
</evidence>
<feature type="compositionally biased region" description="Polar residues" evidence="1">
    <location>
        <begin position="128"/>
        <end position="138"/>
    </location>
</feature>
<dbReference type="EnsemblPlants" id="Solyc03g065330.1.1">
    <property type="protein sequence ID" value="Solyc03g065330.1.1"/>
    <property type="gene ID" value="Solyc03g065330.1"/>
</dbReference>
<name>K4BHG3_SOLLC</name>
<evidence type="ECO:0000256" key="1">
    <source>
        <dbReference type="SAM" id="MobiDB-lite"/>
    </source>
</evidence>
<dbReference type="Proteomes" id="UP000004994">
    <property type="component" value="Chromosome 3"/>
</dbReference>
<keyword evidence="3" id="KW-1185">Reference proteome</keyword>
<dbReference type="Gramene" id="Solyc03g065330.1.1">
    <property type="protein sequence ID" value="Solyc03g065330.1.1"/>
    <property type="gene ID" value="Solyc03g065330.1"/>
</dbReference>
<accession>K4BHG3</accession>
<proteinExistence type="predicted"/>